<organism evidence="2 3">
    <name type="scientific">Lacticaseibacillus rhamnosus</name>
    <name type="common">Lactobacillus rhamnosus</name>
    <dbReference type="NCBI Taxonomy" id="47715"/>
    <lineage>
        <taxon>Bacteria</taxon>
        <taxon>Bacillati</taxon>
        <taxon>Bacillota</taxon>
        <taxon>Bacilli</taxon>
        <taxon>Lactobacillales</taxon>
        <taxon>Lactobacillaceae</taxon>
        <taxon>Lacticaseibacillus</taxon>
    </lineage>
</organism>
<evidence type="ECO:0000313" key="2">
    <source>
        <dbReference type="EMBL" id="ONN74270.1"/>
    </source>
</evidence>
<gene>
    <name evidence="2" type="ORF">BWR10_09965</name>
</gene>
<sequence length="91" mass="9835">MDVKHERIGLGDYSSAMGHLVRILRWKARAGGAVAGSVVKLVLSGVGFSALDQGRASKPRSLRVRSRAHHVPAQPPRSHLGASSEYRESHN</sequence>
<accession>A0AAX0K1L9</accession>
<dbReference type="EMBL" id="MTJY01000044">
    <property type="protein sequence ID" value="ONN74270.1"/>
    <property type="molecule type" value="Genomic_DNA"/>
</dbReference>
<evidence type="ECO:0000256" key="1">
    <source>
        <dbReference type="SAM" id="MobiDB-lite"/>
    </source>
</evidence>
<dbReference type="AlphaFoldDB" id="A0AAX0K1L9"/>
<evidence type="ECO:0000313" key="3">
    <source>
        <dbReference type="Proteomes" id="UP000189067"/>
    </source>
</evidence>
<reference evidence="2 3" key="1">
    <citation type="submission" date="2017-01" db="EMBL/GenBank/DDBJ databases">
        <title>In silico prediction, in vitro antibacterial spectrum and physicochemical properties of a putative bacteriocin produced by Lactobacillus rhamnosus strain L156.4.</title>
        <authorList>
            <person name="Silveira A.M."/>
            <person name="Monteiro A.S."/>
            <person name="Santos V.L."/>
            <person name="Nicoli J.R."/>
            <person name="Azevedo V."/>
            <person name="Soares S.C."/>
            <person name="Castro-Oliveira L."/>
            <person name="Dias-Souza M.V."/>
            <person name="Nardi R.M."/>
        </authorList>
    </citation>
    <scope>NUCLEOTIDE SEQUENCE [LARGE SCALE GENOMIC DNA]</scope>
    <source>
        <strain evidence="2 3">L156.4</strain>
    </source>
</reference>
<dbReference type="Proteomes" id="UP000189067">
    <property type="component" value="Unassembled WGS sequence"/>
</dbReference>
<name>A0AAX0K1L9_LACRH</name>
<proteinExistence type="predicted"/>
<protein>
    <submittedName>
        <fullName evidence="2">Uncharacterized protein</fullName>
    </submittedName>
</protein>
<comment type="caution">
    <text evidence="2">The sequence shown here is derived from an EMBL/GenBank/DDBJ whole genome shotgun (WGS) entry which is preliminary data.</text>
</comment>
<feature type="compositionally biased region" description="Basic residues" evidence="1">
    <location>
        <begin position="57"/>
        <end position="70"/>
    </location>
</feature>
<feature type="region of interest" description="Disordered" evidence="1">
    <location>
        <begin position="57"/>
        <end position="91"/>
    </location>
</feature>